<evidence type="ECO:0000259" key="13">
    <source>
        <dbReference type="Pfam" id="PF00275"/>
    </source>
</evidence>
<comment type="function">
    <text evidence="12">Cell wall formation. Adds enolpyruvyl to UDP-N-acetylglucosamine.</text>
</comment>
<evidence type="ECO:0000256" key="6">
    <source>
        <dbReference type="ARBA" id="ARBA00022960"/>
    </source>
</evidence>
<protein>
    <recommendedName>
        <fullName evidence="12">UDP-N-acetylglucosamine 1-carboxyvinyltransferase</fullName>
        <ecNumber evidence="12">2.5.1.7</ecNumber>
    </recommendedName>
    <alternativeName>
        <fullName evidence="12">Enoylpyruvate transferase</fullName>
    </alternativeName>
    <alternativeName>
        <fullName evidence="12">UDP-N-acetylglucosamine enolpyruvyl transferase</fullName>
        <shortName evidence="12">EPT</shortName>
    </alternativeName>
</protein>
<comment type="caution">
    <text evidence="12">Lacks conserved residue(s) required for the propagation of feature annotation.</text>
</comment>
<dbReference type="InterPro" id="IPR001986">
    <property type="entry name" value="Enolpyruvate_Tfrase_dom"/>
</dbReference>
<keyword evidence="7 12" id="KW-0573">Peptidoglycan synthesis</keyword>
<evidence type="ECO:0000256" key="8">
    <source>
        <dbReference type="ARBA" id="ARBA00023306"/>
    </source>
</evidence>
<evidence type="ECO:0000256" key="5">
    <source>
        <dbReference type="ARBA" id="ARBA00022679"/>
    </source>
</evidence>
<evidence type="ECO:0000256" key="11">
    <source>
        <dbReference type="ARBA" id="ARBA00047527"/>
    </source>
</evidence>
<evidence type="ECO:0000313" key="15">
    <source>
        <dbReference type="Proteomes" id="UP000236311"/>
    </source>
</evidence>
<evidence type="ECO:0000256" key="9">
    <source>
        <dbReference type="ARBA" id="ARBA00023316"/>
    </source>
</evidence>
<dbReference type="GO" id="GO:0009252">
    <property type="term" value="P:peptidoglycan biosynthetic process"/>
    <property type="evidence" value="ECO:0007669"/>
    <property type="project" value="UniProtKB-UniRule"/>
</dbReference>
<evidence type="ECO:0000256" key="7">
    <source>
        <dbReference type="ARBA" id="ARBA00022984"/>
    </source>
</evidence>
<evidence type="ECO:0000256" key="2">
    <source>
        <dbReference type="ARBA" id="ARBA00004752"/>
    </source>
</evidence>
<feature type="active site" description="Proton donor" evidence="12">
    <location>
        <position position="116"/>
    </location>
</feature>
<evidence type="ECO:0000256" key="12">
    <source>
        <dbReference type="HAMAP-Rule" id="MF_00111"/>
    </source>
</evidence>
<feature type="binding site" evidence="12">
    <location>
        <position position="304"/>
    </location>
    <ligand>
        <name>UDP-N-acetyl-alpha-D-glucosamine</name>
        <dbReference type="ChEBI" id="CHEBI:57705"/>
    </ligand>
</feature>
<reference evidence="14 15" key="1">
    <citation type="submission" date="2018-01" db="EMBL/GenBank/DDBJ databases">
        <authorList>
            <person name="Gaut B.S."/>
            <person name="Morton B.R."/>
            <person name="Clegg M.T."/>
            <person name="Duvall M.R."/>
        </authorList>
    </citation>
    <scope>NUCLEOTIDE SEQUENCE [LARGE SCALE GENOMIC DNA]</scope>
    <source>
        <strain evidence="14">GP69</strain>
    </source>
</reference>
<dbReference type="OrthoDB" id="9803760at2"/>
<dbReference type="EMBL" id="OFSM01000034">
    <property type="protein sequence ID" value="SOY31915.1"/>
    <property type="molecule type" value="Genomic_DNA"/>
</dbReference>
<proteinExistence type="inferred from homology"/>
<dbReference type="GO" id="GO:0071555">
    <property type="term" value="P:cell wall organization"/>
    <property type="evidence" value="ECO:0007669"/>
    <property type="project" value="UniProtKB-KW"/>
</dbReference>
<evidence type="ECO:0000256" key="3">
    <source>
        <dbReference type="ARBA" id="ARBA00022490"/>
    </source>
</evidence>
<dbReference type="GO" id="GO:0051301">
    <property type="term" value="P:cell division"/>
    <property type="evidence" value="ECO:0007669"/>
    <property type="project" value="UniProtKB-KW"/>
</dbReference>
<dbReference type="Gene3D" id="3.65.10.10">
    <property type="entry name" value="Enolpyruvate transferase domain"/>
    <property type="match status" value="2"/>
</dbReference>
<evidence type="ECO:0000313" key="14">
    <source>
        <dbReference type="EMBL" id="SOY31915.1"/>
    </source>
</evidence>
<comment type="similarity">
    <text evidence="10 12">Belongs to the EPSP synthase family. MurA subfamily.</text>
</comment>
<dbReference type="InterPro" id="IPR005750">
    <property type="entry name" value="UDP_GlcNAc_COvinyl_MurA"/>
</dbReference>
<comment type="subcellular location">
    <subcellularLocation>
        <location evidence="1 12">Cytoplasm</location>
    </subcellularLocation>
</comment>
<feature type="modified residue" description="2-(S-cysteinyl)pyruvic acid O-phosphothioketal" evidence="12">
    <location>
        <position position="116"/>
    </location>
</feature>
<gene>
    <name evidence="14" type="primary">murAA</name>
    <name evidence="12" type="synonym">murA</name>
    <name evidence="14" type="ORF">AMURIS_04664</name>
</gene>
<dbReference type="InterPro" id="IPR013792">
    <property type="entry name" value="RNA3'P_cycl/enolpyr_Trfase_a/b"/>
</dbReference>
<comment type="pathway">
    <text evidence="2 12">Cell wall biogenesis; peptidoglycan biosynthesis.</text>
</comment>
<comment type="catalytic activity">
    <reaction evidence="11 12">
        <text>phosphoenolpyruvate + UDP-N-acetyl-alpha-D-glucosamine = UDP-N-acetyl-3-O-(1-carboxyvinyl)-alpha-D-glucosamine + phosphate</text>
        <dbReference type="Rhea" id="RHEA:18681"/>
        <dbReference type="ChEBI" id="CHEBI:43474"/>
        <dbReference type="ChEBI" id="CHEBI:57705"/>
        <dbReference type="ChEBI" id="CHEBI:58702"/>
        <dbReference type="ChEBI" id="CHEBI:68483"/>
        <dbReference type="EC" id="2.5.1.7"/>
    </reaction>
</comment>
<feature type="binding site" evidence="12">
    <location>
        <begin position="22"/>
        <end position="23"/>
    </location>
    <ligand>
        <name>phosphoenolpyruvate</name>
        <dbReference type="ChEBI" id="CHEBI:58702"/>
    </ligand>
</feature>
<keyword evidence="9 12" id="KW-0961">Cell wall biogenesis/degradation</keyword>
<feature type="binding site" evidence="12">
    <location>
        <position position="92"/>
    </location>
    <ligand>
        <name>UDP-N-acetyl-alpha-D-glucosamine</name>
        <dbReference type="ChEBI" id="CHEBI:57705"/>
    </ligand>
</feature>
<dbReference type="SUPFAM" id="SSF55205">
    <property type="entry name" value="EPT/RTPC-like"/>
    <property type="match status" value="1"/>
</dbReference>
<dbReference type="Pfam" id="PF00275">
    <property type="entry name" value="EPSP_synthase"/>
    <property type="match status" value="1"/>
</dbReference>
<dbReference type="CDD" id="cd01555">
    <property type="entry name" value="UdpNAET"/>
    <property type="match status" value="1"/>
</dbReference>
<organism evidence="14 15">
    <name type="scientific">Acetatifactor muris</name>
    <dbReference type="NCBI Taxonomy" id="879566"/>
    <lineage>
        <taxon>Bacteria</taxon>
        <taxon>Bacillati</taxon>
        <taxon>Bacillota</taxon>
        <taxon>Clostridia</taxon>
        <taxon>Lachnospirales</taxon>
        <taxon>Lachnospiraceae</taxon>
        <taxon>Acetatifactor</taxon>
    </lineage>
</organism>
<dbReference type="Proteomes" id="UP000236311">
    <property type="component" value="Unassembled WGS sequence"/>
</dbReference>
<keyword evidence="5 12" id="KW-0808">Transferase</keyword>
<feature type="binding site" evidence="12">
    <location>
        <position position="326"/>
    </location>
    <ligand>
        <name>UDP-N-acetyl-alpha-D-glucosamine</name>
        <dbReference type="ChEBI" id="CHEBI:57705"/>
    </ligand>
</feature>
<keyword evidence="12" id="KW-0670">Pyruvate</keyword>
<dbReference type="HAMAP" id="MF_00111">
    <property type="entry name" value="MurA"/>
    <property type="match status" value="1"/>
</dbReference>
<name>A0A2K4ZN85_9FIRM</name>
<evidence type="ECO:0000256" key="4">
    <source>
        <dbReference type="ARBA" id="ARBA00022618"/>
    </source>
</evidence>
<sequence>MDSIRIQGGVALQGKVRIHGSKNASLPVLAATLLVEGKSFIGNCPRIADVYSMVSLLKELGCSVYWQETGLIIDSTQVKRGDMCREAVMGMRSSLFLLGALLGRCGEIVMEHPGGCVIGERPIDMHLSALGQMGVEFTERDGRLQAVTAGLHGAWIRLPFPSVGATENVILAGVAACGDTILEGAALEPEIRTLCRYLQCCGAFIEGVGSSRLIIHGGRKLRGTAFTVPADRIVAGTYIFGCIGAGGNVLLERAPEEEMAAVLTVARQMGGRVCTSPEGIYVQAPGRPKPVRLVTVPYPGFPTDLQSVVLAAETLSCGCSHIEETIFENRFRIVDDLNKMGACIEREDCRSVTVRGVDSLHGASLEARELRGGAALVVAGIMAEGETIVSGCSYIYRGYENIGRDFRELGARVTSV</sequence>
<dbReference type="EC" id="2.5.1.7" evidence="12"/>
<keyword evidence="4 12" id="KW-0132">Cell division</keyword>
<dbReference type="AlphaFoldDB" id="A0A2K4ZN85"/>
<dbReference type="PANTHER" id="PTHR43783:SF1">
    <property type="entry name" value="UDP-N-ACETYLGLUCOSAMINE 1-CARBOXYVINYLTRANSFERASE"/>
    <property type="match status" value="1"/>
</dbReference>
<dbReference type="GO" id="GO:0008360">
    <property type="term" value="P:regulation of cell shape"/>
    <property type="evidence" value="ECO:0007669"/>
    <property type="project" value="UniProtKB-KW"/>
</dbReference>
<dbReference type="PANTHER" id="PTHR43783">
    <property type="entry name" value="UDP-N-ACETYLGLUCOSAMINE 1-CARBOXYVINYLTRANSFERASE"/>
    <property type="match status" value="1"/>
</dbReference>
<dbReference type="InterPro" id="IPR036968">
    <property type="entry name" value="Enolpyruvate_Tfrase_sf"/>
</dbReference>
<dbReference type="GO" id="GO:0005737">
    <property type="term" value="C:cytoplasm"/>
    <property type="evidence" value="ECO:0007669"/>
    <property type="project" value="UniProtKB-SubCell"/>
</dbReference>
<dbReference type="NCBIfam" id="TIGR01072">
    <property type="entry name" value="murA"/>
    <property type="match status" value="1"/>
</dbReference>
<evidence type="ECO:0000256" key="10">
    <source>
        <dbReference type="ARBA" id="ARBA00038367"/>
    </source>
</evidence>
<dbReference type="InterPro" id="IPR050068">
    <property type="entry name" value="MurA_subfamily"/>
</dbReference>
<feature type="domain" description="Enolpyruvate transferase" evidence="13">
    <location>
        <begin position="7"/>
        <end position="402"/>
    </location>
</feature>
<dbReference type="UniPathway" id="UPA00219"/>
<keyword evidence="6 12" id="KW-0133">Cell shape</keyword>
<keyword evidence="3 12" id="KW-0963">Cytoplasm</keyword>
<keyword evidence="15" id="KW-1185">Reference proteome</keyword>
<evidence type="ECO:0000256" key="1">
    <source>
        <dbReference type="ARBA" id="ARBA00004496"/>
    </source>
</evidence>
<accession>A0A2K4ZN85</accession>
<dbReference type="GO" id="GO:0019277">
    <property type="term" value="P:UDP-N-acetylgalactosamine biosynthetic process"/>
    <property type="evidence" value="ECO:0007669"/>
    <property type="project" value="InterPro"/>
</dbReference>
<dbReference type="RefSeq" id="WP_103241889.1">
    <property type="nucleotide sequence ID" value="NZ_CANRXC010000010.1"/>
</dbReference>
<dbReference type="NCBIfam" id="NF006873">
    <property type="entry name" value="PRK09369.1"/>
    <property type="match status" value="1"/>
</dbReference>
<keyword evidence="8 12" id="KW-0131">Cell cycle</keyword>
<dbReference type="GO" id="GO:0008760">
    <property type="term" value="F:UDP-N-acetylglucosamine 1-carboxyvinyltransferase activity"/>
    <property type="evidence" value="ECO:0007669"/>
    <property type="project" value="UniProtKB-UniRule"/>
</dbReference>